<evidence type="ECO:0000256" key="4">
    <source>
        <dbReference type="ARBA" id="ARBA00022679"/>
    </source>
</evidence>
<dbReference type="EMBL" id="JAFCMP010000030">
    <property type="protein sequence ID" value="KAG5190704.1"/>
    <property type="molecule type" value="Genomic_DNA"/>
</dbReference>
<dbReference type="SUPFAM" id="SSF57850">
    <property type="entry name" value="RING/U-box"/>
    <property type="match status" value="1"/>
</dbReference>
<comment type="caution">
    <text evidence="7">The sequence shown here is derived from an EMBL/GenBank/DDBJ whole genome shotgun (WGS) entry which is preliminary data.</text>
</comment>
<reference evidence="7" key="1">
    <citation type="submission" date="2021-02" db="EMBL/GenBank/DDBJ databases">
        <title>First Annotated Genome of the Yellow-green Alga Tribonema minus.</title>
        <authorList>
            <person name="Mahan K.M."/>
        </authorList>
    </citation>
    <scope>NUCLEOTIDE SEQUENCE</scope>
    <source>
        <strain evidence="7">UTEX B ZZ1240</strain>
    </source>
</reference>
<dbReference type="UniPathway" id="UPA00143"/>
<evidence type="ECO:0000256" key="1">
    <source>
        <dbReference type="ARBA" id="ARBA00000900"/>
    </source>
</evidence>
<organism evidence="7 8">
    <name type="scientific">Tribonema minus</name>
    <dbReference type="NCBI Taxonomy" id="303371"/>
    <lineage>
        <taxon>Eukaryota</taxon>
        <taxon>Sar</taxon>
        <taxon>Stramenopiles</taxon>
        <taxon>Ochrophyta</taxon>
        <taxon>PX clade</taxon>
        <taxon>Xanthophyceae</taxon>
        <taxon>Tribonematales</taxon>
        <taxon>Tribonemataceae</taxon>
        <taxon>Tribonema</taxon>
    </lineage>
</organism>
<keyword evidence="8" id="KW-1185">Reference proteome</keyword>
<feature type="domain" description="Deltex C-terminal" evidence="6">
    <location>
        <begin position="63"/>
        <end position="194"/>
    </location>
</feature>
<evidence type="ECO:0000256" key="2">
    <source>
        <dbReference type="ARBA" id="ARBA00004906"/>
    </source>
</evidence>
<dbReference type="GO" id="GO:0016567">
    <property type="term" value="P:protein ubiquitination"/>
    <property type="evidence" value="ECO:0007669"/>
    <property type="project" value="UniProtKB-UniPathway"/>
</dbReference>
<dbReference type="Gene3D" id="3.30.390.130">
    <property type="match status" value="1"/>
</dbReference>
<keyword evidence="5" id="KW-0479">Metal-binding</keyword>
<dbReference type="InterPro" id="IPR039396">
    <property type="entry name" value="Deltex_C"/>
</dbReference>
<proteinExistence type="predicted"/>
<name>A0A836CME1_9STRA</name>
<accession>A0A836CME1</accession>
<evidence type="ECO:0000259" key="6">
    <source>
        <dbReference type="Pfam" id="PF18102"/>
    </source>
</evidence>
<dbReference type="Proteomes" id="UP000664859">
    <property type="component" value="Unassembled WGS sequence"/>
</dbReference>
<keyword evidence="4" id="KW-0808">Transferase</keyword>
<dbReference type="InterPro" id="IPR039399">
    <property type="entry name" value="Deltex_C_sf"/>
</dbReference>
<gene>
    <name evidence="7" type="ORF">JKP88DRAFT_175447</name>
</gene>
<dbReference type="GO" id="GO:0007219">
    <property type="term" value="P:Notch signaling pathway"/>
    <property type="evidence" value="ECO:0007669"/>
    <property type="project" value="InterPro"/>
</dbReference>
<evidence type="ECO:0000256" key="5">
    <source>
        <dbReference type="ARBA" id="ARBA00022723"/>
    </source>
</evidence>
<evidence type="ECO:0000313" key="7">
    <source>
        <dbReference type="EMBL" id="KAG5190704.1"/>
    </source>
</evidence>
<evidence type="ECO:0000313" key="8">
    <source>
        <dbReference type="Proteomes" id="UP000664859"/>
    </source>
</evidence>
<comment type="pathway">
    <text evidence="2">Protein modification; protein ubiquitination.</text>
</comment>
<dbReference type="CDD" id="cd09633">
    <property type="entry name" value="Deltex_C"/>
    <property type="match status" value="1"/>
</dbReference>
<dbReference type="Pfam" id="PF18102">
    <property type="entry name" value="DTC"/>
    <property type="match status" value="1"/>
</dbReference>
<dbReference type="Gene3D" id="3.30.40.10">
    <property type="entry name" value="Zinc/RING finger domain, C3HC4 (zinc finger)"/>
    <property type="match status" value="1"/>
</dbReference>
<dbReference type="GO" id="GO:0061630">
    <property type="term" value="F:ubiquitin protein ligase activity"/>
    <property type="evidence" value="ECO:0007669"/>
    <property type="project" value="UniProtKB-EC"/>
</dbReference>
<dbReference type="InterPro" id="IPR013083">
    <property type="entry name" value="Znf_RING/FYVE/PHD"/>
</dbReference>
<dbReference type="InterPro" id="IPR039398">
    <property type="entry name" value="Deltex_fam"/>
</dbReference>
<dbReference type="EC" id="2.3.2.27" evidence="3"/>
<dbReference type="GO" id="GO:0046872">
    <property type="term" value="F:metal ion binding"/>
    <property type="evidence" value="ECO:0007669"/>
    <property type="project" value="UniProtKB-KW"/>
</dbReference>
<dbReference type="PANTHER" id="PTHR12622">
    <property type="entry name" value="DELTEX-RELATED"/>
    <property type="match status" value="1"/>
</dbReference>
<dbReference type="AlphaFoldDB" id="A0A836CME1"/>
<comment type="catalytic activity">
    <reaction evidence="1">
        <text>S-ubiquitinyl-[E2 ubiquitin-conjugating enzyme]-L-cysteine + [acceptor protein]-L-lysine = [E2 ubiquitin-conjugating enzyme]-L-cysteine + N(6)-ubiquitinyl-[acceptor protein]-L-lysine.</text>
        <dbReference type="EC" id="2.3.2.27"/>
    </reaction>
</comment>
<protein>
    <recommendedName>
        <fullName evidence="3">RING-type E3 ubiquitin transferase</fullName>
        <ecNumber evidence="3">2.3.2.27</ecNumber>
    </recommendedName>
</protein>
<evidence type="ECO:0000256" key="3">
    <source>
        <dbReference type="ARBA" id="ARBA00012483"/>
    </source>
</evidence>
<dbReference type="OrthoDB" id="200848at2759"/>
<sequence>MTHTYPIQHDVLESQGFSKDGKQALRLYRCGSHFMHAACIKAVFHRCSPKCPTCNRWYGAAMGDQPDGTMTITRTDMDCSGYSNAGTIVMTYDIPDGVRPQAPPAPGRPFTGAKRVAYLPDIPEGREILELLKRAFEHRLLFTVGTSRTTGISNTVVWASIHQKTRMDGGATAFGYPDSGYFLRVKQELKAAGIH</sequence>